<dbReference type="Proteomes" id="UP000091956">
    <property type="component" value="Unassembled WGS sequence"/>
</dbReference>
<evidence type="ECO:0000313" key="6">
    <source>
        <dbReference type="Proteomes" id="UP000091956"/>
    </source>
</evidence>
<proteinExistence type="inferred from homology"/>
<comment type="catalytic activity">
    <reaction evidence="3">
        <text>an aldehyde + NAD(+) + H2O = a carboxylate + NADH + 2 H(+)</text>
        <dbReference type="Rhea" id="RHEA:16185"/>
        <dbReference type="ChEBI" id="CHEBI:15377"/>
        <dbReference type="ChEBI" id="CHEBI:15378"/>
        <dbReference type="ChEBI" id="CHEBI:17478"/>
        <dbReference type="ChEBI" id="CHEBI:29067"/>
        <dbReference type="ChEBI" id="CHEBI:57540"/>
        <dbReference type="ChEBI" id="CHEBI:57945"/>
        <dbReference type="EC" id="1.2.1.3"/>
    </reaction>
</comment>
<dbReference type="STRING" id="342668.A0A1B8GVL5"/>
<organism evidence="5 6">
    <name type="scientific">Pseudogymnoascus verrucosus</name>
    <dbReference type="NCBI Taxonomy" id="342668"/>
    <lineage>
        <taxon>Eukaryota</taxon>
        <taxon>Fungi</taxon>
        <taxon>Dikarya</taxon>
        <taxon>Ascomycota</taxon>
        <taxon>Pezizomycotina</taxon>
        <taxon>Leotiomycetes</taxon>
        <taxon>Thelebolales</taxon>
        <taxon>Thelebolaceae</taxon>
        <taxon>Pseudogymnoascus</taxon>
    </lineage>
</organism>
<dbReference type="Pfam" id="PF00171">
    <property type="entry name" value="Aldedh"/>
    <property type="match status" value="1"/>
</dbReference>
<dbReference type="Gene3D" id="3.40.605.10">
    <property type="entry name" value="Aldehyde Dehydrogenase, Chain A, domain 1"/>
    <property type="match status" value="1"/>
</dbReference>
<dbReference type="PANTHER" id="PTHR11699">
    <property type="entry name" value="ALDEHYDE DEHYDROGENASE-RELATED"/>
    <property type="match status" value="1"/>
</dbReference>
<reference evidence="5 6" key="1">
    <citation type="submission" date="2016-03" db="EMBL/GenBank/DDBJ databases">
        <title>Comparative genomics of Pseudogymnoascus destructans, the fungus causing white-nose syndrome of bats.</title>
        <authorList>
            <person name="Palmer J.M."/>
            <person name="Drees K.P."/>
            <person name="Foster J.T."/>
            <person name="Lindner D.L."/>
        </authorList>
    </citation>
    <scope>NUCLEOTIDE SEQUENCE [LARGE SCALE GENOMIC DNA]</scope>
    <source>
        <strain evidence="5 6">UAMH 10579</strain>
    </source>
</reference>
<dbReference type="InterPro" id="IPR015590">
    <property type="entry name" value="Aldehyde_DH_dom"/>
</dbReference>
<dbReference type="InterPro" id="IPR016161">
    <property type="entry name" value="Ald_DH/histidinol_DH"/>
</dbReference>
<dbReference type="OrthoDB" id="3833313at2759"/>
<dbReference type="InterPro" id="IPR016162">
    <property type="entry name" value="Ald_DH_N"/>
</dbReference>
<name>A0A1B8GVL5_9PEZI</name>
<dbReference type="AlphaFoldDB" id="A0A1B8GVL5"/>
<dbReference type="SUPFAM" id="SSF53720">
    <property type="entry name" value="ALDH-like"/>
    <property type="match status" value="1"/>
</dbReference>
<evidence type="ECO:0000256" key="2">
    <source>
        <dbReference type="ARBA" id="ARBA00024226"/>
    </source>
</evidence>
<accession>A0A1B8GVL5</accession>
<dbReference type="EC" id="1.2.1.3" evidence="2"/>
<evidence type="ECO:0000256" key="1">
    <source>
        <dbReference type="ARBA" id="ARBA00009986"/>
    </source>
</evidence>
<evidence type="ECO:0000313" key="5">
    <source>
        <dbReference type="EMBL" id="OBT99877.1"/>
    </source>
</evidence>
<evidence type="ECO:0000259" key="4">
    <source>
        <dbReference type="Pfam" id="PF00171"/>
    </source>
</evidence>
<comment type="similarity">
    <text evidence="1">Belongs to the aldehyde dehydrogenase family.</text>
</comment>
<dbReference type="RefSeq" id="XP_018133610.1">
    <property type="nucleotide sequence ID" value="XM_018271709.2"/>
</dbReference>
<protein>
    <recommendedName>
        <fullName evidence="2">aldehyde dehydrogenase (NAD(+))</fullName>
        <ecNumber evidence="2">1.2.1.3</ecNumber>
    </recommendedName>
</protein>
<feature type="domain" description="Aldehyde dehydrogenase" evidence="4">
    <location>
        <begin position="29"/>
        <end position="141"/>
    </location>
</feature>
<gene>
    <name evidence="5" type="primary">ALD5_1</name>
    <name evidence="5" type="ORF">VE01_02198</name>
</gene>
<dbReference type="GeneID" id="28835584"/>
<reference evidence="6" key="2">
    <citation type="journal article" date="2018" name="Nat. Commun.">
        <title>Extreme sensitivity to ultraviolet light in the fungal pathogen causing white-nose syndrome of bats.</title>
        <authorList>
            <person name="Palmer J.M."/>
            <person name="Drees K.P."/>
            <person name="Foster J.T."/>
            <person name="Lindner D.L."/>
        </authorList>
    </citation>
    <scope>NUCLEOTIDE SEQUENCE [LARGE SCALE GENOMIC DNA]</scope>
    <source>
        <strain evidence="6">UAMH 10579</strain>
    </source>
</reference>
<dbReference type="GO" id="GO:0004029">
    <property type="term" value="F:aldehyde dehydrogenase (NAD+) activity"/>
    <property type="evidence" value="ECO:0007669"/>
    <property type="project" value="UniProtKB-EC"/>
</dbReference>
<keyword evidence="6" id="KW-1185">Reference proteome</keyword>
<dbReference type="EMBL" id="KV460211">
    <property type="protein sequence ID" value="OBT99877.1"/>
    <property type="molecule type" value="Genomic_DNA"/>
</dbReference>
<sequence length="146" mass="16128">MATIELKTLSNGKYQQPTRLFINNEFIEGVDKKSFKVINPATEKVICSVAKATEKDVDVAVAAARKAFKGEWRKVTPEARGKLLVKLSELMEANLDQLAAIESLDNGKAISMAKGDVAAMVSCLRYYSSWSDKIEGKTIDTFTYTL</sequence>
<evidence type="ECO:0000256" key="3">
    <source>
        <dbReference type="ARBA" id="ARBA00049194"/>
    </source>
</evidence>